<accession>A0A812NIG0</accession>
<dbReference type="AlphaFoldDB" id="A0A812NIG0"/>
<dbReference type="Proteomes" id="UP000604046">
    <property type="component" value="Unassembled WGS sequence"/>
</dbReference>
<name>A0A812NIG0_9DINO</name>
<evidence type="ECO:0000313" key="1">
    <source>
        <dbReference type="EMBL" id="CAE7314506.1"/>
    </source>
</evidence>
<gene>
    <name evidence="1" type="ORF">SNAT2548_LOCUS16509</name>
</gene>
<organism evidence="1 2">
    <name type="scientific">Symbiodinium natans</name>
    <dbReference type="NCBI Taxonomy" id="878477"/>
    <lineage>
        <taxon>Eukaryota</taxon>
        <taxon>Sar</taxon>
        <taxon>Alveolata</taxon>
        <taxon>Dinophyceae</taxon>
        <taxon>Suessiales</taxon>
        <taxon>Symbiodiniaceae</taxon>
        <taxon>Symbiodinium</taxon>
    </lineage>
</organism>
<dbReference type="EMBL" id="CAJNDS010002082">
    <property type="protein sequence ID" value="CAE7314506.1"/>
    <property type="molecule type" value="Genomic_DNA"/>
</dbReference>
<dbReference type="OrthoDB" id="426852at2759"/>
<proteinExistence type="predicted"/>
<comment type="caution">
    <text evidence="1">The sequence shown here is derived from an EMBL/GenBank/DDBJ whole genome shotgun (WGS) entry which is preliminary data.</text>
</comment>
<keyword evidence="2" id="KW-1185">Reference proteome</keyword>
<protein>
    <submittedName>
        <fullName evidence="1">Uncharacterized protein</fullName>
    </submittedName>
</protein>
<sequence length="504" mass="55913">MIPRPGVPIEDWMVGLTTCVDECVNIIRAHAVPSDNGADRVPPLMLSRCMRGGKTTLLAHLFDKVKDIENYCPIFISFNGFSGIQPRSGESRLETLLRAIAVTLLQPSASTDTQSVSCDEGTLTDYLDGQKGVIVLMIDELNLLLPKGTQDDKVACFLRSVFLSPANRYLVFTTHEPIGDQVAEYTGKPGSISPRGVTTAAMPMSLNVTQQRRIPGCETLALGEVLYFSGIPSLLRCFKNRYDFRARFQQLCKPPATPLLLRSFVRQFLEGDAQEDDSIRTFDRLTTLSKGGVIKWVLCYAAQMCFYLQKLKLGQWFNMLEMASSEDGSGKAWEILIALAVSFRCLESMISGEQGDPLLGLPPTPGIRECYFADVPAEFRTLDVALQWWRRQRKPADFPFALVLRPLCPTFQVFDCILVYQEAASSCPHIRGFQQKAGDAYPDQAAPTFVSGVGPVSAVWMQGKAPETRLNPQNRGWTMPSAKDISRLLGTSLRDLFPRASLDT</sequence>
<reference evidence="1" key="1">
    <citation type="submission" date="2021-02" db="EMBL/GenBank/DDBJ databases">
        <authorList>
            <person name="Dougan E. K."/>
            <person name="Rhodes N."/>
            <person name="Thang M."/>
            <person name="Chan C."/>
        </authorList>
    </citation>
    <scope>NUCLEOTIDE SEQUENCE</scope>
</reference>
<evidence type="ECO:0000313" key="2">
    <source>
        <dbReference type="Proteomes" id="UP000604046"/>
    </source>
</evidence>